<evidence type="ECO:0000313" key="2">
    <source>
        <dbReference type="EMBL" id="KAK9872440.1"/>
    </source>
</evidence>
<comment type="caution">
    <text evidence="2">The sequence shown here is derived from an EMBL/GenBank/DDBJ whole genome shotgun (WGS) entry which is preliminary data.</text>
</comment>
<keyword evidence="1" id="KW-0732">Signal</keyword>
<dbReference type="EMBL" id="JARQZJ010000011">
    <property type="protein sequence ID" value="KAK9872440.1"/>
    <property type="molecule type" value="Genomic_DNA"/>
</dbReference>
<reference evidence="2 3" key="1">
    <citation type="submission" date="2023-03" db="EMBL/GenBank/DDBJ databases">
        <title>Genome insight into feeding habits of ladybird beetles.</title>
        <authorList>
            <person name="Li H.-S."/>
            <person name="Huang Y.-H."/>
            <person name="Pang H."/>
        </authorList>
    </citation>
    <scope>NUCLEOTIDE SEQUENCE [LARGE SCALE GENOMIC DNA]</scope>
    <source>
        <strain evidence="2">SYSU_2023b</strain>
        <tissue evidence="2">Whole body</tissue>
    </source>
</reference>
<feature type="signal peptide" evidence="1">
    <location>
        <begin position="1"/>
        <end position="18"/>
    </location>
</feature>
<organism evidence="2 3">
    <name type="scientific">Henosepilachna vigintioctopunctata</name>
    <dbReference type="NCBI Taxonomy" id="420089"/>
    <lineage>
        <taxon>Eukaryota</taxon>
        <taxon>Metazoa</taxon>
        <taxon>Ecdysozoa</taxon>
        <taxon>Arthropoda</taxon>
        <taxon>Hexapoda</taxon>
        <taxon>Insecta</taxon>
        <taxon>Pterygota</taxon>
        <taxon>Neoptera</taxon>
        <taxon>Endopterygota</taxon>
        <taxon>Coleoptera</taxon>
        <taxon>Polyphaga</taxon>
        <taxon>Cucujiformia</taxon>
        <taxon>Coccinelloidea</taxon>
        <taxon>Coccinellidae</taxon>
        <taxon>Epilachninae</taxon>
        <taxon>Epilachnini</taxon>
        <taxon>Henosepilachna</taxon>
    </lineage>
</organism>
<gene>
    <name evidence="2" type="ORF">WA026_017898</name>
</gene>
<evidence type="ECO:0000313" key="3">
    <source>
        <dbReference type="Proteomes" id="UP001431783"/>
    </source>
</evidence>
<dbReference type="Proteomes" id="UP001431783">
    <property type="component" value="Unassembled WGS sequence"/>
</dbReference>
<accession>A0AAW1TQ31</accession>
<keyword evidence="3" id="KW-1185">Reference proteome</keyword>
<feature type="chain" id="PRO_5043676932" evidence="1">
    <location>
        <begin position="19"/>
        <end position="132"/>
    </location>
</feature>
<proteinExistence type="predicted"/>
<protein>
    <submittedName>
        <fullName evidence="2">Uncharacterized protein</fullName>
    </submittedName>
</protein>
<dbReference type="AlphaFoldDB" id="A0AAW1TQ31"/>
<name>A0AAW1TQ31_9CUCU</name>
<sequence length="132" mass="13398">MNSIAAIIFFAAVAASSARLIGPSGIISRSYVAPALSAYSALPYAYGASPYVAPYVAPYASHVSAYSSHVAAPVVSAYSAPLAYGYHGHAAENTVVAGPSGTISSTKSVAAPAYAAGYAARYAAYPYSGLYW</sequence>
<evidence type="ECO:0000256" key="1">
    <source>
        <dbReference type="SAM" id="SignalP"/>
    </source>
</evidence>